<evidence type="ECO:0000256" key="3">
    <source>
        <dbReference type="ARBA" id="ARBA00022989"/>
    </source>
</evidence>
<organism evidence="6 7">
    <name type="scientific">Conidiobolus coronatus (strain ATCC 28846 / CBS 209.66 / NRRL 28638)</name>
    <name type="common">Delacroixia coronata</name>
    <dbReference type="NCBI Taxonomy" id="796925"/>
    <lineage>
        <taxon>Eukaryota</taxon>
        <taxon>Fungi</taxon>
        <taxon>Fungi incertae sedis</taxon>
        <taxon>Zoopagomycota</taxon>
        <taxon>Entomophthoromycotina</taxon>
        <taxon>Entomophthoromycetes</taxon>
        <taxon>Entomophthorales</taxon>
        <taxon>Ancylistaceae</taxon>
        <taxon>Conidiobolus</taxon>
    </lineage>
</organism>
<comment type="subcellular location">
    <subcellularLocation>
        <location evidence="1">Membrane</location>
    </subcellularLocation>
</comment>
<proteinExistence type="predicted"/>
<dbReference type="SUPFAM" id="SSF161084">
    <property type="entry name" value="MAPEG domain-like"/>
    <property type="match status" value="1"/>
</dbReference>
<dbReference type="InterPro" id="IPR023352">
    <property type="entry name" value="MAPEG-like_dom_sf"/>
</dbReference>
<keyword evidence="2 5" id="KW-0812">Transmembrane</keyword>
<evidence type="ECO:0000256" key="5">
    <source>
        <dbReference type="SAM" id="Phobius"/>
    </source>
</evidence>
<evidence type="ECO:0000256" key="2">
    <source>
        <dbReference type="ARBA" id="ARBA00022692"/>
    </source>
</evidence>
<dbReference type="Proteomes" id="UP000070444">
    <property type="component" value="Unassembled WGS sequence"/>
</dbReference>
<dbReference type="AlphaFoldDB" id="A0A137PI20"/>
<protein>
    <submittedName>
        <fullName evidence="6">Uncharacterized protein</fullName>
    </submittedName>
</protein>
<dbReference type="OrthoDB" id="2421200at2759"/>
<feature type="transmembrane region" description="Helical" evidence="5">
    <location>
        <begin position="186"/>
        <end position="210"/>
    </location>
</feature>
<evidence type="ECO:0000313" key="6">
    <source>
        <dbReference type="EMBL" id="KXN74647.1"/>
    </source>
</evidence>
<dbReference type="GO" id="GO:0016020">
    <property type="term" value="C:membrane"/>
    <property type="evidence" value="ECO:0007669"/>
    <property type="project" value="UniProtKB-SubCell"/>
</dbReference>
<dbReference type="Pfam" id="PF01124">
    <property type="entry name" value="MAPEG"/>
    <property type="match status" value="1"/>
</dbReference>
<feature type="transmembrane region" description="Helical" evidence="5">
    <location>
        <begin position="83"/>
        <end position="105"/>
    </location>
</feature>
<sequence length="249" mass="28819">MSSENLVEKKVEKVEKTEQVTKDDAKELESAIEKKILKRMLIATFTPFLIHPPFALTVGYLIKKKWVITNILPYIKPIIKQSNVPFGMVGALVAFMWFSMTAWTITSRMAQGTYDINSPRLSQKRVTGLSERLQSAYENTLEQFPAFAAGVIIAHLTKVPLGIQISCTVSYYLFRWIWFISYVSNYPIIRAIFFILANWSMFYLYLFSVINNFSSYFEMIYEELFLSAKFRILTVPLFLLELVGSKLYS</sequence>
<evidence type="ECO:0000313" key="7">
    <source>
        <dbReference type="Proteomes" id="UP000070444"/>
    </source>
</evidence>
<dbReference type="PANTHER" id="PTHR35371">
    <property type="entry name" value="INNER MEMBRANE PROTEIN"/>
    <property type="match status" value="1"/>
</dbReference>
<feature type="transmembrane region" description="Helical" evidence="5">
    <location>
        <begin position="40"/>
        <end position="62"/>
    </location>
</feature>
<keyword evidence="4 5" id="KW-0472">Membrane</keyword>
<reference evidence="6 7" key="1">
    <citation type="journal article" date="2015" name="Genome Biol. Evol.">
        <title>Phylogenomic analyses indicate that early fungi evolved digesting cell walls of algal ancestors of land plants.</title>
        <authorList>
            <person name="Chang Y."/>
            <person name="Wang S."/>
            <person name="Sekimoto S."/>
            <person name="Aerts A.L."/>
            <person name="Choi C."/>
            <person name="Clum A."/>
            <person name="LaButti K.M."/>
            <person name="Lindquist E.A."/>
            <person name="Yee Ngan C."/>
            <person name="Ohm R.A."/>
            <person name="Salamov A.A."/>
            <person name="Grigoriev I.V."/>
            <person name="Spatafora J.W."/>
            <person name="Berbee M.L."/>
        </authorList>
    </citation>
    <scope>NUCLEOTIDE SEQUENCE [LARGE SCALE GENOMIC DNA]</scope>
    <source>
        <strain evidence="6 7">NRRL 28638</strain>
    </source>
</reference>
<feature type="transmembrane region" description="Helical" evidence="5">
    <location>
        <begin position="147"/>
        <end position="174"/>
    </location>
</feature>
<evidence type="ECO:0000256" key="1">
    <source>
        <dbReference type="ARBA" id="ARBA00004370"/>
    </source>
</evidence>
<dbReference type="PANTHER" id="PTHR35371:SF1">
    <property type="entry name" value="BLR7753 PROTEIN"/>
    <property type="match status" value="1"/>
</dbReference>
<name>A0A137PI20_CONC2</name>
<dbReference type="InterPro" id="IPR001129">
    <property type="entry name" value="Membr-assoc_MAPEG"/>
</dbReference>
<gene>
    <name evidence="6" type="ORF">CONCODRAFT_2204</name>
</gene>
<evidence type="ECO:0000256" key="4">
    <source>
        <dbReference type="ARBA" id="ARBA00023136"/>
    </source>
</evidence>
<accession>A0A137PI20</accession>
<dbReference type="EMBL" id="KQ964421">
    <property type="protein sequence ID" value="KXN74647.1"/>
    <property type="molecule type" value="Genomic_DNA"/>
</dbReference>
<keyword evidence="7" id="KW-1185">Reference proteome</keyword>
<dbReference type="Gene3D" id="1.20.120.550">
    <property type="entry name" value="Membrane associated eicosanoid/glutathione metabolism-like domain"/>
    <property type="match status" value="1"/>
</dbReference>
<keyword evidence="3 5" id="KW-1133">Transmembrane helix</keyword>